<keyword evidence="4" id="KW-0175">Coiled coil</keyword>
<dbReference type="InterPro" id="IPR019734">
    <property type="entry name" value="TPR_rpt"/>
</dbReference>
<reference evidence="6 7" key="1">
    <citation type="submission" date="2023-11" db="EMBL/GenBank/DDBJ databases">
        <title>Dfirmibasis_genome.</title>
        <authorList>
            <person name="Edelbroek B."/>
            <person name="Kjellin J."/>
            <person name="Jerlstrom-Hultqvist J."/>
            <person name="Soderbom F."/>
        </authorList>
    </citation>
    <scope>NUCLEOTIDE SEQUENCE [LARGE SCALE GENOMIC DNA]</scope>
    <source>
        <strain evidence="6 7">TNS-C-14</strain>
    </source>
</reference>
<evidence type="ECO:0000313" key="7">
    <source>
        <dbReference type="Proteomes" id="UP001344447"/>
    </source>
</evidence>
<dbReference type="GO" id="GO:0055087">
    <property type="term" value="C:Ski complex"/>
    <property type="evidence" value="ECO:0007669"/>
    <property type="project" value="InterPro"/>
</dbReference>
<sequence length="1815" mass="209506">MDYIKNKLKETREAIDKKDYKTALENCNEIVQYDDKNFMIHLFLGVSNFNLNNLAAAEKSYNTAFKLQKSPIPLRGLLELFNKTNEYDKISNILKELIPLTTDEQKKKELIYRLIEISGILKDYKTLIELISPILFENEASSSDSSESSNIDRIKLLEKFEDANYQNYLNTLKSKIDEKLREKNIPIVDYSKSHNVLGSIQHTPEQKQERDKIEFEIIKSLINNFNLKVYEELLLKNNLNILTNEQMIRIYTHFIQILISKRRVYSSEENKDEDKQKQLRKEIKENCERMNEMLSTPIYSLEILINLLEEEFNCNDNDDDDDNNNNENEGNNNELYEKINEISTIITNKYSNRGLGWIGLGFYKVFKLKDYSEQSKQLIEKGFSNAGSTDSLLGYLALSKWYLKVENHERVRDIVKKSMIVYEQKQRSVGGANYFDNIFIKLQLILVESLSFNCNFELASSLLESLIKKFSFHFISLTFSLAKLNFYSIKDYKKSKELFESIVEKSIEQNDHHQNNIKILKKTIELSKIYLIWIKILTNDSKESLINYKENLKEIIESNDETVNNYLIYYIYGLILIKLIDEKDNNIEQQISIISQQFLKSAKLNPNHSDTFAKLGTLYKKIGQKERSKKCYQKSLQLDILNDEAGFELGEIYAESGQTSLVMSLYKEITDFCLSSKQIKRFPINVVKCSWAFYRLAIYQMDNKDIHNSVVSLLNAIKGEPLNESYWRTLAEAYRRQFKYVAALKSLKKAEEILDNENRIATDINFQIATLSKTLGLYDDAIVEYDRVLKQLENNVPSLKGKAECLLQLSMEQYKLRNFRQSLIQLQLAESSVRIALEKENNFHSLWRLYADISGYFLNLPPPPTELSENLDNSDYLIEKSKQSSNAYFNCVRIHSNHHSLQDLSIGYYNQYIIYKNYLKKQQEGKHEKLKIKITKEETENLLKSSIKCVVEALNLSSSDPMLWNLLGVVLMDKFPLQSQHALIRSIQLDSSKSEPYNNLTLLYFEYGFIEQSDKSLMIAKNNNVDSVISWSLQGLINEVKSSNEHNSNNENNENKDNNNNSTGREDYNYIDNALESSPIGQGLLGYGITSLLEGYSETSYSVLYKYVELNPNSIEGNNSLALVYSHQNDYENSEKYFKSALNLLSSCNSAIKSGNNNNESKITLNNNNNNYNSSTNCSIGSILFSDKPLNDGIEFSNDEKLKYIRINLSRTQYYLGKFEEALDTIKPYIITTSTEPSLSNSILFELVSLIYCKLNKLNESIEAMKKSISQIPKSLDTATIRKQNLLFTLAKIQYSCINGSDNNNNKQIDTIVKTLEAIITIDKRFYKAWYYLAAIYIDCGKNDLAKNVLIKLQNTVEQLEFNSYLLLSKIHLLDNEIEQARKQLQKLIHLFPLEQIGWTSLAELEMKYFINNNNNKGNEDPCNLPLSLLNHSLNKKQGQEYSGIGQLSVGPDHKVLQPPTIKELEIIAKANLCDLQSPWTKCLDNAIVIMKRIIHSNPLSTSKNNNIQPWIHLQNLLYWRSLYTDSKEDWESTKSCWNVVQYLMTSSTSSTTTEEFKFQQILIELEFKLALSIIGEGENNDSAEFEKLISNYQKQINHSNEKKSVILSLEAKRHLRQGDKVKALSTLKEALKLDSTSIPIYYNISDIYQSNDQLDASLLCLNRSLLILKQSKQQINNNNGLILTTLTKIIRIYCIQKKFKDALKLLDENLTNNNYLDNPVIKLLKAILIIGSSKLTNNNLKQFTNDMKNALNLLEESSTINSKLSLTNFYSAVVQFNLKNFNLSDTLLQKELNITPSLSLQINSLQEKIKQFTK</sequence>
<keyword evidence="7" id="KW-1185">Reference proteome</keyword>
<feature type="region of interest" description="Disordered" evidence="5">
    <location>
        <begin position="1043"/>
        <end position="1067"/>
    </location>
</feature>
<proteinExistence type="predicted"/>
<evidence type="ECO:0000256" key="1">
    <source>
        <dbReference type="ARBA" id="ARBA00022737"/>
    </source>
</evidence>
<evidence type="ECO:0008006" key="8">
    <source>
        <dbReference type="Google" id="ProtNLM"/>
    </source>
</evidence>
<dbReference type="SMART" id="SM00028">
    <property type="entry name" value="TPR"/>
    <property type="match status" value="12"/>
</dbReference>
<dbReference type="PROSITE" id="PS50005">
    <property type="entry name" value="TPR"/>
    <property type="match status" value="1"/>
</dbReference>
<name>A0AAN7U1A0_9MYCE</name>
<feature type="compositionally biased region" description="Low complexity" evidence="5">
    <location>
        <begin position="1043"/>
        <end position="1062"/>
    </location>
</feature>
<evidence type="ECO:0000256" key="2">
    <source>
        <dbReference type="ARBA" id="ARBA00022803"/>
    </source>
</evidence>
<feature type="coiled-coil region" evidence="4">
    <location>
        <begin position="1343"/>
        <end position="1391"/>
    </location>
</feature>
<dbReference type="PANTHER" id="PTHR15704:SF7">
    <property type="entry name" value="SUPERKILLER COMPLEX PROTEIN 3"/>
    <property type="match status" value="1"/>
</dbReference>
<protein>
    <recommendedName>
        <fullName evidence="8">TPR-like protein</fullName>
    </recommendedName>
</protein>
<dbReference type="Gene3D" id="1.25.40.10">
    <property type="entry name" value="Tetratricopeptide repeat domain"/>
    <property type="match status" value="5"/>
</dbReference>
<dbReference type="PANTHER" id="PTHR15704">
    <property type="entry name" value="SUPERKILLER 3 PROTEIN-RELATED"/>
    <property type="match status" value="1"/>
</dbReference>
<comment type="caution">
    <text evidence="6">The sequence shown here is derived from an EMBL/GenBank/DDBJ whole genome shotgun (WGS) entry which is preliminary data.</text>
</comment>
<dbReference type="EMBL" id="JAVFKY010000003">
    <property type="protein sequence ID" value="KAK5579178.1"/>
    <property type="molecule type" value="Genomic_DNA"/>
</dbReference>
<gene>
    <name evidence="6" type="ORF">RB653_008857</name>
</gene>
<dbReference type="InterPro" id="IPR011990">
    <property type="entry name" value="TPR-like_helical_dom_sf"/>
</dbReference>
<keyword evidence="2 3" id="KW-0802">TPR repeat</keyword>
<dbReference type="SUPFAM" id="SSF48452">
    <property type="entry name" value="TPR-like"/>
    <property type="match status" value="4"/>
</dbReference>
<accession>A0AAN7U1A0</accession>
<dbReference type="GO" id="GO:0006401">
    <property type="term" value="P:RNA catabolic process"/>
    <property type="evidence" value="ECO:0007669"/>
    <property type="project" value="InterPro"/>
</dbReference>
<evidence type="ECO:0000256" key="4">
    <source>
        <dbReference type="SAM" id="Coils"/>
    </source>
</evidence>
<evidence type="ECO:0000256" key="5">
    <source>
        <dbReference type="SAM" id="MobiDB-lite"/>
    </source>
</evidence>
<dbReference type="Pfam" id="PF13181">
    <property type="entry name" value="TPR_8"/>
    <property type="match status" value="2"/>
</dbReference>
<feature type="coiled-coil region" evidence="4">
    <location>
        <begin position="782"/>
        <end position="809"/>
    </location>
</feature>
<evidence type="ECO:0000313" key="6">
    <source>
        <dbReference type="EMBL" id="KAK5579178.1"/>
    </source>
</evidence>
<dbReference type="InterPro" id="IPR039226">
    <property type="entry name" value="Ski3/TTC37"/>
</dbReference>
<keyword evidence="1" id="KW-0677">Repeat</keyword>
<evidence type="ECO:0000256" key="3">
    <source>
        <dbReference type="PROSITE-ProRule" id="PRU00339"/>
    </source>
</evidence>
<organism evidence="6 7">
    <name type="scientific">Dictyostelium firmibasis</name>
    <dbReference type="NCBI Taxonomy" id="79012"/>
    <lineage>
        <taxon>Eukaryota</taxon>
        <taxon>Amoebozoa</taxon>
        <taxon>Evosea</taxon>
        <taxon>Eumycetozoa</taxon>
        <taxon>Dictyostelia</taxon>
        <taxon>Dictyosteliales</taxon>
        <taxon>Dictyosteliaceae</taxon>
        <taxon>Dictyostelium</taxon>
    </lineage>
</organism>
<feature type="repeat" description="TPR" evidence="3">
    <location>
        <begin position="609"/>
        <end position="642"/>
    </location>
</feature>
<dbReference type="Proteomes" id="UP001344447">
    <property type="component" value="Unassembled WGS sequence"/>
</dbReference>